<accession>A0ABU2SY83</accession>
<protein>
    <submittedName>
        <fullName evidence="1">Uncharacterized protein</fullName>
    </submittedName>
</protein>
<reference evidence="1" key="1">
    <citation type="submission" date="2024-05" db="EMBL/GenBank/DDBJ databases">
        <title>30 novel species of actinomycetes from the DSMZ collection.</title>
        <authorList>
            <person name="Nouioui I."/>
        </authorList>
    </citation>
    <scope>NUCLEOTIDE SEQUENCE</scope>
    <source>
        <strain evidence="1">DSM 40473</strain>
    </source>
</reference>
<evidence type="ECO:0000313" key="1">
    <source>
        <dbReference type="EMBL" id="MDT0453775.1"/>
    </source>
</evidence>
<proteinExistence type="predicted"/>
<organism evidence="1 2">
    <name type="scientific">Streptomyces hesseae</name>
    <dbReference type="NCBI Taxonomy" id="3075519"/>
    <lineage>
        <taxon>Bacteria</taxon>
        <taxon>Bacillati</taxon>
        <taxon>Actinomycetota</taxon>
        <taxon>Actinomycetes</taxon>
        <taxon>Kitasatosporales</taxon>
        <taxon>Streptomycetaceae</taxon>
        <taxon>Streptomyces</taxon>
    </lineage>
</organism>
<evidence type="ECO:0000313" key="2">
    <source>
        <dbReference type="Proteomes" id="UP001180531"/>
    </source>
</evidence>
<dbReference type="RefSeq" id="WP_311615962.1">
    <property type="nucleotide sequence ID" value="NZ_JAVRFI010000036.1"/>
</dbReference>
<keyword evidence="2" id="KW-1185">Reference proteome</keyword>
<dbReference type="Proteomes" id="UP001180531">
    <property type="component" value="Unassembled WGS sequence"/>
</dbReference>
<gene>
    <name evidence="1" type="ORF">RM609_32555</name>
</gene>
<name>A0ABU2SY83_9ACTN</name>
<dbReference type="EMBL" id="JAVRFI010000036">
    <property type="protein sequence ID" value="MDT0453775.1"/>
    <property type="molecule type" value="Genomic_DNA"/>
</dbReference>
<comment type="caution">
    <text evidence="1">The sequence shown here is derived from an EMBL/GenBank/DDBJ whole genome shotgun (WGS) entry which is preliminary data.</text>
</comment>
<sequence>MDLTHVAWHGAHYARWALQDDQPADLVGRATEALPRLLDLLTDDKPLLDRS</sequence>